<comment type="catalytic activity">
    <reaction evidence="1 5">
        <text>[protein]-peptidylproline (omega=180) = [protein]-peptidylproline (omega=0)</text>
        <dbReference type="Rhea" id="RHEA:16237"/>
        <dbReference type="Rhea" id="RHEA-COMP:10747"/>
        <dbReference type="Rhea" id="RHEA-COMP:10748"/>
        <dbReference type="ChEBI" id="CHEBI:83833"/>
        <dbReference type="ChEBI" id="CHEBI:83834"/>
        <dbReference type="EC" id="5.2.1.8"/>
    </reaction>
</comment>
<dbReference type="InterPro" id="IPR001179">
    <property type="entry name" value="PPIase_FKBP_dom"/>
</dbReference>
<evidence type="ECO:0000256" key="2">
    <source>
        <dbReference type="ARBA" id="ARBA00013194"/>
    </source>
</evidence>
<dbReference type="PANTHER" id="PTHR45779">
    <property type="entry name" value="PEPTIDYLPROLYL ISOMERASE"/>
    <property type="match status" value="1"/>
</dbReference>
<dbReference type="GO" id="GO:0005783">
    <property type="term" value="C:endoplasmic reticulum"/>
    <property type="evidence" value="ECO:0007669"/>
    <property type="project" value="TreeGrafter"/>
</dbReference>
<dbReference type="GeneID" id="17280097"/>
<evidence type="ECO:0000256" key="3">
    <source>
        <dbReference type="ARBA" id="ARBA00023110"/>
    </source>
</evidence>
<organism evidence="7 8">
    <name type="scientific">Emiliania huxleyi (strain CCMP1516)</name>
    <dbReference type="NCBI Taxonomy" id="280463"/>
    <lineage>
        <taxon>Eukaryota</taxon>
        <taxon>Haptista</taxon>
        <taxon>Haptophyta</taxon>
        <taxon>Prymnesiophyceae</taxon>
        <taxon>Isochrysidales</taxon>
        <taxon>Noelaerhabdaceae</taxon>
        <taxon>Emiliania</taxon>
    </lineage>
</organism>
<dbReference type="EC" id="5.2.1.8" evidence="2 5"/>
<keyword evidence="3 5" id="KW-0697">Rotamase</keyword>
<dbReference type="eggNOG" id="KOG0543">
    <property type="taxonomic scope" value="Eukaryota"/>
</dbReference>
<dbReference type="AlphaFoldDB" id="A0A0D3KGE2"/>
<dbReference type="SUPFAM" id="SSF54534">
    <property type="entry name" value="FKBP-like"/>
    <property type="match status" value="1"/>
</dbReference>
<proteinExistence type="predicted"/>
<dbReference type="InterPro" id="IPR044609">
    <property type="entry name" value="FKBP2/11"/>
</dbReference>
<dbReference type="STRING" id="2903.R1DIF5"/>
<dbReference type="Proteomes" id="UP000013827">
    <property type="component" value="Unassembled WGS sequence"/>
</dbReference>
<evidence type="ECO:0000256" key="4">
    <source>
        <dbReference type="ARBA" id="ARBA00023235"/>
    </source>
</evidence>
<dbReference type="HOGENOM" id="CLU_1095972_0_0_1"/>
<dbReference type="PaxDb" id="2903-EOD34827"/>
<reference evidence="8" key="1">
    <citation type="journal article" date="2013" name="Nature">
        <title>Pan genome of the phytoplankton Emiliania underpins its global distribution.</title>
        <authorList>
            <person name="Read B.A."/>
            <person name="Kegel J."/>
            <person name="Klute M.J."/>
            <person name="Kuo A."/>
            <person name="Lefebvre S.C."/>
            <person name="Maumus F."/>
            <person name="Mayer C."/>
            <person name="Miller J."/>
            <person name="Monier A."/>
            <person name="Salamov A."/>
            <person name="Young J."/>
            <person name="Aguilar M."/>
            <person name="Claverie J.M."/>
            <person name="Frickenhaus S."/>
            <person name="Gonzalez K."/>
            <person name="Herman E.K."/>
            <person name="Lin Y.C."/>
            <person name="Napier J."/>
            <person name="Ogata H."/>
            <person name="Sarno A.F."/>
            <person name="Shmutz J."/>
            <person name="Schroeder D."/>
            <person name="de Vargas C."/>
            <person name="Verret F."/>
            <person name="von Dassow P."/>
            <person name="Valentin K."/>
            <person name="Van de Peer Y."/>
            <person name="Wheeler G."/>
            <person name="Dacks J.B."/>
            <person name="Delwiche C.F."/>
            <person name="Dyhrman S.T."/>
            <person name="Glockner G."/>
            <person name="John U."/>
            <person name="Richards T."/>
            <person name="Worden A.Z."/>
            <person name="Zhang X."/>
            <person name="Grigoriev I.V."/>
            <person name="Allen A.E."/>
            <person name="Bidle K."/>
            <person name="Borodovsky M."/>
            <person name="Bowler C."/>
            <person name="Brownlee C."/>
            <person name="Cock J.M."/>
            <person name="Elias M."/>
            <person name="Gladyshev V.N."/>
            <person name="Groth M."/>
            <person name="Guda C."/>
            <person name="Hadaegh A."/>
            <person name="Iglesias-Rodriguez M.D."/>
            <person name="Jenkins J."/>
            <person name="Jones B.M."/>
            <person name="Lawson T."/>
            <person name="Leese F."/>
            <person name="Lindquist E."/>
            <person name="Lobanov A."/>
            <person name="Lomsadze A."/>
            <person name="Malik S.B."/>
            <person name="Marsh M.E."/>
            <person name="Mackinder L."/>
            <person name="Mock T."/>
            <person name="Mueller-Roeber B."/>
            <person name="Pagarete A."/>
            <person name="Parker M."/>
            <person name="Probert I."/>
            <person name="Quesneville H."/>
            <person name="Raines C."/>
            <person name="Rensing S.A."/>
            <person name="Riano-Pachon D.M."/>
            <person name="Richier S."/>
            <person name="Rokitta S."/>
            <person name="Shiraiwa Y."/>
            <person name="Soanes D.M."/>
            <person name="van der Giezen M."/>
            <person name="Wahlund T.M."/>
            <person name="Williams B."/>
            <person name="Wilson W."/>
            <person name="Wolfe G."/>
            <person name="Wurch L.L."/>
        </authorList>
    </citation>
    <scope>NUCLEOTIDE SEQUENCE</scope>
</reference>
<dbReference type="Pfam" id="PF00254">
    <property type="entry name" value="FKBP_C"/>
    <property type="match status" value="1"/>
</dbReference>
<keyword evidence="8" id="KW-1185">Reference proteome</keyword>
<protein>
    <recommendedName>
        <fullName evidence="2 5">peptidylprolyl isomerase</fullName>
        <ecNumber evidence="2 5">5.2.1.8</ecNumber>
    </recommendedName>
</protein>
<dbReference type="GO" id="GO:0003755">
    <property type="term" value="F:peptidyl-prolyl cis-trans isomerase activity"/>
    <property type="evidence" value="ECO:0007669"/>
    <property type="project" value="UniProtKB-KW"/>
</dbReference>
<evidence type="ECO:0000256" key="5">
    <source>
        <dbReference type="PROSITE-ProRule" id="PRU00277"/>
    </source>
</evidence>
<feature type="domain" description="PPIase FKBP-type" evidence="6">
    <location>
        <begin position="154"/>
        <end position="216"/>
    </location>
</feature>
<dbReference type="Gene3D" id="3.10.50.40">
    <property type="match status" value="2"/>
</dbReference>
<evidence type="ECO:0000313" key="8">
    <source>
        <dbReference type="Proteomes" id="UP000013827"/>
    </source>
</evidence>
<dbReference type="InterPro" id="IPR046357">
    <property type="entry name" value="PPIase_dom_sf"/>
</dbReference>
<evidence type="ECO:0000313" key="7">
    <source>
        <dbReference type="EnsemblProtists" id="EOD34827"/>
    </source>
</evidence>
<dbReference type="KEGG" id="ehx:EMIHUDRAFT_111046"/>
<name>A0A0D3KGE2_EMIH1</name>
<accession>A0A0D3KGE2</accession>
<reference evidence="7" key="2">
    <citation type="submission" date="2024-10" db="UniProtKB">
        <authorList>
            <consortium name="EnsemblProtists"/>
        </authorList>
    </citation>
    <scope>IDENTIFICATION</scope>
</reference>
<dbReference type="EnsemblProtists" id="EOD34827">
    <property type="protein sequence ID" value="EOD34827"/>
    <property type="gene ID" value="EMIHUDRAFT_111046"/>
</dbReference>
<keyword evidence="4 5" id="KW-0413">Isomerase</keyword>
<dbReference type="RefSeq" id="XP_005787256.1">
    <property type="nucleotide sequence ID" value="XM_005787199.1"/>
</dbReference>
<sequence>MAYFALSSLALKLPAAPPTGAVVGRALAVAGPLAAPSAVHASTAAAASTLALAEIDWSYELNRPPIILSPFEVTPVGWTLAALYVGWFSWSIFRPQSEAEAAAWEKQEAAASEMAAAAGAFLREASAEEGATTSASGLVFKSHAEGEGACPTMEDTVVVQYKGSLADGTVFDSSYDREKPTEFKLKQATLTIPADLAYGPMGAPPTIPGNAALRFEARRGSPATPASPPTTPLPPGPRLVELLEVKEKSGFSLF</sequence>
<evidence type="ECO:0000256" key="1">
    <source>
        <dbReference type="ARBA" id="ARBA00000971"/>
    </source>
</evidence>
<evidence type="ECO:0000259" key="6">
    <source>
        <dbReference type="PROSITE" id="PS50059"/>
    </source>
</evidence>
<dbReference type="PANTHER" id="PTHR45779:SF7">
    <property type="entry name" value="PEPTIDYLPROLYL ISOMERASE"/>
    <property type="match status" value="1"/>
</dbReference>
<dbReference type="PROSITE" id="PS50059">
    <property type="entry name" value="FKBP_PPIASE"/>
    <property type="match status" value="1"/>
</dbReference>